<reference evidence="3" key="1">
    <citation type="journal article" date="2022" name="Cell">
        <title>Repeat-based holocentromeres influence genome architecture and karyotype evolution.</title>
        <authorList>
            <person name="Hofstatter P.G."/>
            <person name="Thangavel G."/>
            <person name="Lux T."/>
            <person name="Neumann P."/>
            <person name="Vondrak T."/>
            <person name="Novak P."/>
            <person name="Zhang M."/>
            <person name="Costa L."/>
            <person name="Castellani M."/>
            <person name="Scott A."/>
            <person name="Toegelov H."/>
            <person name="Fuchs J."/>
            <person name="Mata-Sucre Y."/>
            <person name="Dias Y."/>
            <person name="Vanzela A.L.L."/>
            <person name="Huettel B."/>
            <person name="Almeida C.C.S."/>
            <person name="Simkova H."/>
            <person name="Souza G."/>
            <person name="Pedrosa-Harand A."/>
            <person name="Macas J."/>
            <person name="Mayer K.F.X."/>
            <person name="Houben A."/>
            <person name="Marques A."/>
        </authorList>
    </citation>
    <scope>NUCLEOTIDE SEQUENCE</scope>
    <source>
        <strain evidence="3">RhyBre1mFocal</strain>
    </source>
</reference>
<dbReference type="Proteomes" id="UP001151287">
    <property type="component" value="Unassembled WGS sequence"/>
</dbReference>
<dbReference type="InterPro" id="IPR055311">
    <property type="entry name" value="PDCT1/2-like"/>
</dbReference>
<evidence type="ECO:0000259" key="2">
    <source>
        <dbReference type="Pfam" id="PF24788"/>
    </source>
</evidence>
<gene>
    <name evidence="3" type="ORF">LUZ63_015035</name>
</gene>
<proteinExistence type="predicted"/>
<feature type="transmembrane region" description="Helical" evidence="1">
    <location>
        <begin position="86"/>
        <end position="105"/>
    </location>
</feature>
<feature type="domain" description="AtPDCT1/2 transmembrane" evidence="2">
    <location>
        <begin position="112"/>
        <end position="271"/>
    </location>
</feature>
<keyword evidence="1" id="KW-0472">Membrane</keyword>
<feature type="transmembrane region" description="Helical" evidence="1">
    <location>
        <begin position="163"/>
        <end position="181"/>
    </location>
</feature>
<dbReference type="PANTHER" id="PTHR34674:SF1">
    <property type="entry name" value="PHOSPHATIDYLCHOLINE:DIACYLGLYCEROL CHOLINEPHOSPHOTRANSFERASE 1-RELATED"/>
    <property type="match status" value="1"/>
</dbReference>
<dbReference type="InterPro" id="IPR056361">
    <property type="entry name" value="AtPDCT1_2_TM_dom"/>
</dbReference>
<protein>
    <recommendedName>
        <fullName evidence="2">AtPDCT1/2 transmembrane domain-containing protein</fullName>
    </recommendedName>
</protein>
<dbReference type="OrthoDB" id="1921278at2759"/>
<dbReference type="GO" id="GO:0004142">
    <property type="term" value="F:diacylglycerol cholinephosphotransferase activity"/>
    <property type="evidence" value="ECO:0007669"/>
    <property type="project" value="TreeGrafter"/>
</dbReference>
<organism evidence="3 4">
    <name type="scientific">Rhynchospora breviuscula</name>
    <dbReference type="NCBI Taxonomy" id="2022672"/>
    <lineage>
        <taxon>Eukaryota</taxon>
        <taxon>Viridiplantae</taxon>
        <taxon>Streptophyta</taxon>
        <taxon>Embryophyta</taxon>
        <taxon>Tracheophyta</taxon>
        <taxon>Spermatophyta</taxon>
        <taxon>Magnoliopsida</taxon>
        <taxon>Liliopsida</taxon>
        <taxon>Poales</taxon>
        <taxon>Cyperaceae</taxon>
        <taxon>Cyperoideae</taxon>
        <taxon>Rhynchosporeae</taxon>
        <taxon>Rhynchospora</taxon>
    </lineage>
</organism>
<dbReference type="PANTHER" id="PTHR34674">
    <property type="entry name" value="PHOSPHATIDYLCHOLINE:DIACYLGLYCEROL CHOLINEPHOSPHOTRANSFERASE 1-RELATED"/>
    <property type="match status" value="1"/>
</dbReference>
<sequence length="307" mass="34123">MEEISSNVERIIPLSLDPRLRSRHLSKPKIGEEVQVIPSDRMEGIFPSKSNEDARLKGNCMASPAFVSYLSVEAVAGLVRRHPASFVFSLMLLFFMGVEYTIPMVPSDSPPLDLGFRFTESMNASLAARPNLNSFLAALNTLFVAMQSTYIFWSLLVEGRPRATIASLFMFTCRGILGSSTQLPLPKEFQGSGADFPVGNVSFFLFFSGHVAGSMIASLDMRRMKRYKMAWSFDALNILQAIRLLASRGHYTIDLATGLGAGFLFDILAGRYLECKNQKRHMLAEEDPIFCRCCCNCKQTQHSIASS</sequence>
<feature type="transmembrane region" description="Helical" evidence="1">
    <location>
        <begin position="135"/>
        <end position="156"/>
    </location>
</feature>
<name>A0A9Q0CBL8_9POAL</name>
<feature type="transmembrane region" description="Helical" evidence="1">
    <location>
        <begin position="201"/>
        <end position="219"/>
    </location>
</feature>
<dbReference type="EMBL" id="JAMQYH010000004">
    <property type="protein sequence ID" value="KAJ1690880.1"/>
    <property type="molecule type" value="Genomic_DNA"/>
</dbReference>
<accession>A0A9Q0CBL8</accession>
<evidence type="ECO:0000256" key="1">
    <source>
        <dbReference type="SAM" id="Phobius"/>
    </source>
</evidence>
<dbReference type="Pfam" id="PF24788">
    <property type="entry name" value="AtPDCT1_2"/>
    <property type="match status" value="1"/>
</dbReference>
<keyword evidence="1" id="KW-1133">Transmembrane helix</keyword>
<evidence type="ECO:0000313" key="3">
    <source>
        <dbReference type="EMBL" id="KAJ1690880.1"/>
    </source>
</evidence>
<dbReference type="AlphaFoldDB" id="A0A9Q0CBL8"/>
<evidence type="ECO:0000313" key="4">
    <source>
        <dbReference type="Proteomes" id="UP001151287"/>
    </source>
</evidence>
<comment type="caution">
    <text evidence="3">The sequence shown here is derived from an EMBL/GenBank/DDBJ whole genome shotgun (WGS) entry which is preliminary data.</text>
</comment>
<keyword evidence="1" id="KW-0812">Transmembrane</keyword>
<keyword evidence="4" id="KW-1185">Reference proteome</keyword>